<evidence type="ECO:0000313" key="1">
    <source>
        <dbReference type="EMBL" id="SHO54142.1"/>
    </source>
</evidence>
<protein>
    <submittedName>
        <fullName evidence="1">C_GCAxxG_C_C family probable redox protein</fullName>
    </submittedName>
</protein>
<reference evidence="1 2" key="1">
    <citation type="submission" date="2016-12" db="EMBL/GenBank/DDBJ databases">
        <authorList>
            <person name="Song W.-J."/>
            <person name="Kurnit D.M."/>
        </authorList>
    </citation>
    <scope>NUCLEOTIDE SEQUENCE [LARGE SCALE GENOMIC DNA]</scope>
    <source>
        <strain evidence="1 2">DSM 12503</strain>
    </source>
</reference>
<keyword evidence="2" id="KW-1185">Reference proteome</keyword>
<organism evidence="1 2">
    <name type="scientific">Anaerocolumna xylanovorans DSM 12503</name>
    <dbReference type="NCBI Taxonomy" id="1121345"/>
    <lineage>
        <taxon>Bacteria</taxon>
        <taxon>Bacillati</taxon>
        <taxon>Bacillota</taxon>
        <taxon>Clostridia</taxon>
        <taxon>Lachnospirales</taxon>
        <taxon>Lachnospiraceae</taxon>
        <taxon>Anaerocolumna</taxon>
    </lineage>
</organism>
<accession>A0A1M7YNE1</accession>
<proteinExistence type="predicted"/>
<sequence length="146" mass="15827">MNKSEKAVECFGNGCNCAQAVFTSFCEELGLDNKVGLKIACPFGGGISHTGEVCGAVTGAMLTIGLKFGPESPENGDIKVQNYKITQDFIARFKERNGSVNCTELINYNLSDELQLDLARQSGVFKTKCPKYVSDAVEILEQMISK</sequence>
<name>A0A1M7YNE1_9FIRM</name>
<dbReference type="InterPro" id="IPR010181">
    <property type="entry name" value="CGCAxxGCC_motif"/>
</dbReference>
<dbReference type="EMBL" id="FRFD01000018">
    <property type="protein sequence ID" value="SHO54142.1"/>
    <property type="molecule type" value="Genomic_DNA"/>
</dbReference>
<gene>
    <name evidence="1" type="ORF">SAMN02745217_04597</name>
</gene>
<dbReference type="STRING" id="1121345.SAMN02745217_04597"/>
<dbReference type="NCBIfam" id="TIGR01909">
    <property type="entry name" value="C_GCAxxG_C_C"/>
    <property type="match status" value="1"/>
</dbReference>
<dbReference type="RefSeq" id="WP_073591203.1">
    <property type="nucleotide sequence ID" value="NZ_FRFD01000018.1"/>
</dbReference>
<dbReference type="Proteomes" id="UP000184612">
    <property type="component" value="Unassembled WGS sequence"/>
</dbReference>
<dbReference type="Pfam" id="PF09719">
    <property type="entry name" value="C_GCAxxG_C_C"/>
    <property type="match status" value="1"/>
</dbReference>
<evidence type="ECO:0000313" key="2">
    <source>
        <dbReference type="Proteomes" id="UP000184612"/>
    </source>
</evidence>
<dbReference type="AlphaFoldDB" id="A0A1M7YNE1"/>